<dbReference type="Proteomes" id="UP000600139">
    <property type="component" value="Unassembled WGS sequence"/>
</dbReference>
<name>A0A934QZ06_9BACT</name>
<keyword evidence="2" id="KW-1185">Reference proteome</keyword>
<proteinExistence type="predicted"/>
<evidence type="ECO:0000313" key="2">
    <source>
        <dbReference type="Proteomes" id="UP000600139"/>
    </source>
</evidence>
<protein>
    <submittedName>
        <fullName evidence="1">Uncharacterized protein</fullName>
    </submittedName>
</protein>
<evidence type="ECO:0000313" key="1">
    <source>
        <dbReference type="EMBL" id="MBK1815313.1"/>
    </source>
</evidence>
<reference evidence="1" key="1">
    <citation type="submission" date="2021-01" db="EMBL/GenBank/DDBJ databases">
        <title>Modified the classification status of verrucomicrobia.</title>
        <authorList>
            <person name="Feng X."/>
        </authorList>
    </citation>
    <scope>NUCLEOTIDE SEQUENCE</scope>
    <source>
        <strain evidence="1">JCM 18052</strain>
    </source>
</reference>
<gene>
    <name evidence="1" type="ORF">JIN84_06795</name>
</gene>
<dbReference type="EMBL" id="JAENIK010000008">
    <property type="protein sequence ID" value="MBK1815313.1"/>
    <property type="molecule type" value="Genomic_DNA"/>
</dbReference>
<accession>A0A934QZ06</accession>
<dbReference type="RefSeq" id="WP_200350277.1">
    <property type="nucleotide sequence ID" value="NZ_BAABHZ010000012.1"/>
</dbReference>
<organism evidence="1 2">
    <name type="scientific">Luteolibacter yonseiensis</name>
    <dbReference type="NCBI Taxonomy" id="1144680"/>
    <lineage>
        <taxon>Bacteria</taxon>
        <taxon>Pseudomonadati</taxon>
        <taxon>Verrucomicrobiota</taxon>
        <taxon>Verrucomicrobiia</taxon>
        <taxon>Verrucomicrobiales</taxon>
        <taxon>Verrucomicrobiaceae</taxon>
        <taxon>Luteolibacter</taxon>
    </lineage>
</organism>
<sequence>MHQPNPYQVARRTLRFTGPVPSLLQAVARSGPLYVHARNWMTELAAIVPLSEMVDDEDAKSVFFPENGLHLSLAAVEAVHGVEIDYRTRQALALEIATHGEPRTLSVVAIPNISEMEHFTRCLNHHPADVLQEEQYQRWREEFIIRPVICPCCQAAADERRSYPERNPLTRIFCHAIEKELELRCGLVSPVVGFTTWLKPKNLQLSNGILGIIADDGRSMLEVDFGVCHTLRIVCVLVDDERFTEMILFDSLGNPHFKIAARGWEMDAVWRGLCG</sequence>
<comment type="caution">
    <text evidence="1">The sequence shown here is derived from an EMBL/GenBank/DDBJ whole genome shotgun (WGS) entry which is preliminary data.</text>
</comment>
<dbReference type="AlphaFoldDB" id="A0A934QZ06"/>